<evidence type="ECO:0000313" key="2">
    <source>
        <dbReference type="EMBL" id="QQX75980.1"/>
    </source>
</evidence>
<feature type="signal peptide" evidence="1">
    <location>
        <begin position="1"/>
        <end position="18"/>
    </location>
</feature>
<accession>A0ABX7DPB6</accession>
<name>A0ABX7DPB6_9FLAO</name>
<sequence>MKKLLSLIIATFMLQLFLGCGGSKTDYNFTSGKVAYLSSEGMETISVRSSGIGKDEAQAKYQAERLAFENLFFRGISSSNYSKPLVGIDEKEQLQKNATYFNEFFNKRMQTFILSSFQSTPKQKIKGEVHLTMDLKINTKSLKKNLEENGIIRKFGL</sequence>
<evidence type="ECO:0000256" key="1">
    <source>
        <dbReference type="SAM" id="SignalP"/>
    </source>
</evidence>
<dbReference type="EMBL" id="CP068439">
    <property type="protein sequence ID" value="QQX75980.1"/>
    <property type="molecule type" value="Genomic_DNA"/>
</dbReference>
<reference evidence="2 3" key="1">
    <citation type="submission" date="2021-01" db="EMBL/GenBank/DDBJ databases">
        <title>Aequorivita sp. strain KX20305, a bacterium isolated from the sediment collected at a cold seep field in South China Sea.</title>
        <authorList>
            <person name="Zhang H."/>
            <person name="Li C."/>
        </authorList>
    </citation>
    <scope>NUCLEOTIDE SEQUENCE [LARGE SCALE GENOMIC DNA]</scope>
    <source>
        <strain evidence="2 3">KX20305</strain>
    </source>
</reference>
<organism evidence="2 3">
    <name type="scientific">Aequorivita iocasae</name>
    <dbReference type="NCBI Taxonomy" id="2803865"/>
    <lineage>
        <taxon>Bacteria</taxon>
        <taxon>Pseudomonadati</taxon>
        <taxon>Bacteroidota</taxon>
        <taxon>Flavobacteriia</taxon>
        <taxon>Flavobacteriales</taxon>
        <taxon>Flavobacteriaceae</taxon>
        <taxon>Aequorivita</taxon>
    </lineage>
</organism>
<dbReference type="Proteomes" id="UP000629420">
    <property type="component" value="Chromosome"/>
</dbReference>
<keyword evidence="3" id="KW-1185">Reference proteome</keyword>
<protein>
    <recommendedName>
        <fullName evidence="4">DUF4136 domain-containing protein</fullName>
    </recommendedName>
</protein>
<dbReference type="PROSITE" id="PS51257">
    <property type="entry name" value="PROKAR_LIPOPROTEIN"/>
    <property type="match status" value="1"/>
</dbReference>
<evidence type="ECO:0000313" key="3">
    <source>
        <dbReference type="Proteomes" id="UP000629420"/>
    </source>
</evidence>
<feature type="chain" id="PRO_5047466949" description="DUF4136 domain-containing protein" evidence="1">
    <location>
        <begin position="19"/>
        <end position="157"/>
    </location>
</feature>
<gene>
    <name evidence="2" type="ORF">JK629_11630</name>
</gene>
<evidence type="ECO:0008006" key="4">
    <source>
        <dbReference type="Google" id="ProtNLM"/>
    </source>
</evidence>
<dbReference type="RefSeq" id="WP_202335791.1">
    <property type="nucleotide sequence ID" value="NZ_CP068439.1"/>
</dbReference>
<proteinExistence type="predicted"/>
<keyword evidence="1" id="KW-0732">Signal</keyword>